<dbReference type="InterPro" id="IPR045063">
    <property type="entry name" value="Dynamin_N"/>
</dbReference>
<dbReference type="Proteomes" id="UP000004491">
    <property type="component" value="Unassembled WGS sequence"/>
</dbReference>
<evidence type="ECO:0000256" key="2">
    <source>
        <dbReference type="SAM" id="MobiDB-lite"/>
    </source>
</evidence>
<comment type="caution">
    <text evidence="4">The sequence shown here is derived from an EMBL/GenBank/DDBJ whole genome shotgun (WGS) entry which is preliminary data.</text>
</comment>
<evidence type="ECO:0000313" key="4">
    <source>
        <dbReference type="EMBL" id="EGV52077.1"/>
    </source>
</evidence>
<feature type="domain" description="Dynamin N-terminal" evidence="3">
    <location>
        <begin position="71"/>
        <end position="287"/>
    </location>
</feature>
<dbReference type="PATRIC" id="fig|1048808.3.peg.894"/>
<protein>
    <recommendedName>
        <fullName evidence="3">Dynamin N-terminal domain-containing protein</fullName>
    </recommendedName>
</protein>
<feature type="region of interest" description="Disordered" evidence="2">
    <location>
        <begin position="645"/>
        <end position="671"/>
    </location>
</feature>
<dbReference type="Pfam" id="PF00350">
    <property type="entry name" value="Dynamin_N"/>
    <property type="match status" value="1"/>
</dbReference>
<evidence type="ECO:0000313" key="5">
    <source>
        <dbReference type="Proteomes" id="UP000004491"/>
    </source>
</evidence>
<keyword evidence="5" id="KW-1185">Reference proteome</keyword>
<proteinExistence type="predicted"/>
<dbReference type="AlphaFoldDB" id="G2DBD4"/>
<reference evidence="4" key="1">
    <citation type="journal article" date="2011" name="ISME J.">
        <title>The endosymbionts of the deep-sea tubeworms Riftia pachyptila and Tevnia jerichonana share an identical physiology as revealed by proteogenomic analyses.</title>
        <authorList>
            <person name="Gardebrecht A."/>
            <person name="Markert S."/>
            <person name="Felbeck H."/>
            <person name="Thuermer A."/>
            <person name="Albrecht D."/>
            <person name="Wollherr A."/>
            <person name="Kabisch J."/>
            <person name="Lehmann R."/>
            <person name="Daniel R."/>
            <person name="Liesegang H."/>
            <person name="Hecker M."/>
            <person name="Sievert S.M."/>
            <person name="Schweder T."/>
        </authorList>
    </citation>
    <scope>NUCLEOTIDE SEQUENCE [LARGE SCALE GENOMIC DNA]</scope>
</reference>
<gene>
    <name evidence="4" type="ORF">Rifp1Sym_aq00230</name>
</gene>
<feature type="coiled-coil region" evidence="1">
    <location>
        <begin position="383"/>
        <end position="449"/>
    </location>
</feature>
<organism evidence="4 5">
    <name type="scientific">endosymbiont of Riftia pachyptila</name>
    <name type="common">vent Ph05</name>
    <dbReference type="NCBI Taxonomy" id="1048808"/>
    <lineage>
        <taxon>Bacteria</taxon>
        <taxon>Pseudomonadati</taxon>
        <taxon>Pseudomonadota</taxon>
        <taxon>Gammaproteobacteria</taxon>
        <taxon>sulfur-oxidizing symbionts</taxon>
    </lineage>
</organism>
<dbReference type="PANTHER" id="PTHR43681">
    <property type="entry name" value="TRANSMEMBRANE GTPASE FZO"/>
    <property type="match status" value="1"/>
</dbReference>
<dbReference type="InterPro" id="IPR027417">
    <property type="entry name" value="P-loop_NTPase"/>
</dbReference>
<dbReference type="InterPro" id="IPR051943">
    <property type="entry name" value="TRAFAC_Dynamin-like_GTPase"/>
</dbReference>
<evidence type="ECO:0000259" key="3">
    <source>
        <dbReference type="Pfam" id="PF00350"/>
    </source>
</evidence>
<dbReference type="EMBL" id="AFOC01000017">
    <property type="protein sequence ID" value="EGV52077.1"/>
    <property type="molecule type" value="Genomic_DNA"/>
</dbReference>
<dbReference type="Gene3D" id="3.40.50.300">
    <property type="entry name" value="P-loop containing nucleotide triphosphate hydrolases"/>
    <property type="match status" value="2"/>
</dbReference>
<name>G2DBD4_9GAMM</name>
<sequence>MTDFQSGRKGNTMDKMRFQQQLQAFEQWKSNIIHTIEEYGPWLEANNMSTPEVQARIQNTLETLKNDRLTIAFVAEFSRGKTELINAIFFADYGRRLLPSEAGRTTMCPTEIFYDSERNEPYVRLLPIETRLQDTTLSQLRKDTKQWVHYPLEVGSAEQMEAALKEVMQTKQVTTEEAMHLGLYSADLHPHQKRAPKTIEIPKWRHALISFPHELLNKGLTILDTPGLNALGTEPELTLNMLPSAQGVLFVLGADTGVTRSDMEIWQHHIKGFQSGRQHGLMVVLNKIDTLWDDLRDQHEVEEAIHLQRAEAAKLLGLKERAVFPVSAQKGLLAKIKNDTELLERSSLLDLESYLADDVLGIKQQIILDTIGSDVGQMLDNSRSVLSSKLNNAKRQLEELEELSGKSDDIINNLMEKTRQEQSQYMADVESFQQSRLQLKEQIEKLRAALDLDTLNEIIARSRKEMSSSWTTHGMKSVMKQLFEEIRRNMHSVVVQSDQTRKLIRGIYRKFQNEHGFAVVQPRMFSIVKFRVELELLHQEVEVFRNSPITTMMEQSFVVKRFFSALVYRAGEIFSRASKEIDVWLGSALEPLVLQIRDHKEMMEKRLTNLQKIGRSRTTLEFRIAELQEQYTDVAKQLTALRNMSNRINSRQPLRPGERPYPKLVRKRKAS</sequence>
<accession>G2DBD4</accession>
<evidence type="ECO:0000256" key="1">
    <source>
        <dbReference type="SAM" id="Coils"/>
    </source>
</evidence>
<keyword evidence="1" id="KW-0175">Coiled coil</keyword>
<dbReference type="PANTHER" id="PTHR43681:SF1">
    <property type="entry name" value="SARCALUMENIN"/>
    <property type="match status" value="1"/>
</dbReference>
<dbReference type="SUPFAM" id="SSF52540">
    <property type="entry name" value="P-loop containing nucleoside triphosphate hydrolases"/>
    <property type="match status" value="1"/>
</dbReference>